<reference evidence="3" key="1">
    <citation type="submission" date="2016-11" db="EMBL/GenBank/DDBJ databases">
        <authorList>
            <person name="Varghese N."/>
            <person name="Submissions S."/>
        </authorList>
    </citation>
    <scope>NUCLEOTIDE SEQUENCE [LARGE SCALE GENOMIC DNA]</scope>
    <source>
        <strain evidence="3">GAS401</strain>
    </source>
</reference>
<keyword evidence="1" id="KW-0472">Membrane</keyword>
<feature type="transmembrane region" description="Helical" evidence="1">
    <location>
        <begin position="26"/>
        <end position="46"/>
    </location>
</feature>
<sequence length="115" mass="12786">MRTDTNLQPNQTAKAKLTDAPPTARVWYGGVFGRTLFLIVLIIITAKVASPQIERLSSIYETPGDLIRVLMGVGVCGWFVVNLFILPKDAGAYRIWMYMGLLLLPLAVLCAYVVW</sequence>
<keyword evidence="1" id="KW-0812">Transmembrane</keyword>
<evidence type="ECO:0000313" key="2">
    <source>
        <dbReference type="EMBL" id="SHN79428.1"/>
    </source>
</evidence>
<dbReference type="Proteomes" id="UP000184096">
    <property type="component" value="Chromosome I"/>
</dbReference>
<dbReference type="OrthoDB" id="8241777at2"/>
<keyword evidence="3" id="KW-1185">Reference proteome</keyword>
<keyword evidence="1" id="KW-1133">Transmembrane helix</keyword>
<evidence type="ECO:0000313" key="3">
    <source>
        <dbReference type="Proteomes" id="UP000184096"/>
    </source>
</evidence>
<feature type="transmembrane region" description="Helical" evidence="1">
    <location>
        <begin position="66"/>
        <end position="87"/>
    </location>
</feature>
<gene>
    <name evidence="2" type="ORF">SAMN05444170_4020</name>
</gene>
<evidence type="ECO:0000256" key="1">
    <source>
        <dbReference type="SAM" id="Phobius"/>
    </source>
</evidence>
<feature type="transmembrane region" description="Helical" evidence="1">
    <location>
        <begin position="93"/>
        <end position="114"/>
    </location>
</feature>
<dbReference type="EMBL" id="LT670849">
    <property type="protein sequence ID" value="SHN79428.1"/>
    <property type="molecule type" value="Genomic_DNA"/>
</dbReference>
<accession>A0A1M7U928</accession>
<proteinExistence type="predicted"/>
<dbReference type="AlphaFoldDB" id="A0A1M7U928"/>
<protein>
    <submittedName>
        <fullName evidence="2">Uncharacterized protein</fullName>
    </submittedName>
</protein>
<name>A0A1M7U928_9BRAD</name>
<organism evidence="2 3">
    <name type="scientific">Bradyrhizobium erythrophlei</name>
    <dbReference type="NCBI Taxonomy" id="1437360"/>
    <lineage>
        <taxon>Bacteria</taxon>
        <taxon>Pseudomonadati</taxon>
        <taxon>Pseudomonadota</taxon>
        <taxon>Alphaproteobacteria</taxon>
        <taxon>Hyphomicrobiales</taxon>
        <taxon>Nitrobacteraceae</taxon>
        <taxon>Bradyrhizobium</taxon>
    </lineage>
</organism>